<evidence type="ECO:0000313" key="2">
    <source>
        <dbReference type="Proteomes" id="UP000464751"/>
    </source>
</evidence>
<dbReference type="KEGG" id="apra:G3A50_22165"/>
<proteinExistence type="predicted"/>
<gene>
    <name evidence="1" type="ORF">G3A50_22165</name>
</gene>
<dbReference type="RefSeq" id="WP_163078303.1">
    <property type="nucleotide sequence ID" value="NZ_CP048631.1"/>
</dbReference>
<name>A0A6P1YU17_9HYPH</name>
<reference evidence="1 2" key="1">
    <citation type="submission" date="2020-02" db="EMBL/GenBank/DDBJ databases">
        <authorList>
            <person name="Li G."/>
        </authorList>
    </citation>
    <scope>NUCLEOTIDE SEQUENCE [LARGE SCALE GENOMIC DNA]</scope>
    <source>
        <strain evidence="1 2">DSM 102029</strain>
        <plasmid evidence="2">plgm</plasmid>
    </source>
</reference>
<sequence length="110" mass="12874">MTELARYSLEWRRRDIPCPGPTILAEMTVPRGARCPAEIEQMWKPGQGYAICWGLVSQKPIRRWSREAKARARRRNLQRRLEAKFPLFAQIFVAAELERRPAYYDADDPA</sequence>
<dbReference type="EMBL" id="CP048631">
    <property type="protein sequence ID" value="QIB36525.1"/>
    <property type="molecule type" value="Genomic_DNA"/>
</dbReference>
<dbReference type="Proteomes" id="UP000464751">
    <property type="component" value="Plasmid pLGM"/>
</dbReference>
<keyword evidence="1" id="KW-0614">Plasmid</keyword>
<evidence type="ECO:0000313" key="1">
    <source>
        <dbReference type="EMBL" id="QIB36525.1"/>
    </source>
</evidence>
<geneLocation type="plasmid" evidence="2">
    <name>plgm</name>
</geneLocation>
<dbReference type="AlphaFoldDB" id="A0A6P1YU17"/>
<protein>
    <submittedName>
        <fullName evidence="1">Theronine dehydrogenase</fullName>
    </submittedName>
</protein>
<keyword evidence="2" id="KW-1185">Reference proteome</keyword>
<accession>A0A6P1YU17</accession>
<organism evidence="1 2">
    <name type="scientific">Ancylobacter pratisalsi</name>
    <dbReference type="NCBI Taxonomy" id="1745854"/>
    <lineage>
        <taxon>Bacteria</taxon>
        <taxon>Pseudomonadati</taxon>
        <taxon>Pseudomonadota</taxon>
        <taxon>Alphaproteobacteria</taxon>
        <taxon>Hyphomicrobiales</taxon>
        <taxon>Xanthobacteraceae</taxon>
        <taxon>Ancylobacter</taxon>
    </lineage>
</organism>